<keyword evidence="3" id="KW-0472">Membrane</keyword>
<sequence>MDSTHLLTIFSLLTLASKPIFSLSLPTLHPNPSFDSDLALFGDAEIVNGGSSIQLTRPIASSSGLLIHTKPFKFLESNHPIKPISFSTDFSFSISPHFGDGLALVIVPTNFPQKFSGKTSFGFSRGIKFLGIEFDTSMDSNVGDENANHVGVDVCSLVSARVSNVSSLNLVLNSGVKLQTWIDYDASSKGLEIRLSKMGNAKPYNPLMVFPIDLGELWKGEEVLVGISSSSGNSVQTSTVYSWNFRVRSVPNWMHSQPVDPRLHSDKGRDRKAGHKKVPCPLTMLSGLILAVGCGVLVVFMALFLWTIFVNRTAVIPEEYSLHHPTNFGYKKEAGLCTQQSLFHDDAPATQTNDNLALIALVGRSPTISPRPLLMSFMALTLHLQAYF</sequence>
<keyword evidence="4" id="KW-0732">Signal</keyword>
<reference evidence="7" key="1">
    <citation type="journal article" date="2020" name="Nat. Commun.">
        <title>Genome assembly of wild tea tree DASZ reveals pedigree and selection history of tea varieties.</title>
        <authorList>
            <person name="Zhang W."/>
            <person name="Zhang Y."/>
            <person name="Qiu H."/>
            <person name="Guo Y."/>
            <person name="Wan H."/>
            <person name="Zhang X."/>
            <person name="Scossa F."/>
            <person name="Alseekh S."/>
            <person name="Zhang Q."/>
            <person name="Wang P."/>
            <person name="Xu L."/>
            <person name="Schmidt M.H."/>
            <person name="Jia X."/>
            <person name="Li D."/>
            <person name="Zhu A."/>
            <person name="Guo F."/>
            <person name="Chen W."/>
            <person name="Ni D."/>
            <person name="Usadel B."/>
            <person name="Fernie A.R."/>
            <person name="Wen W."/>
        </authorList>
    </citation>
    <scope>NUCLEOTIDE SEQUENCE [LARGE SCALE GENOMIC DNA]</scope>
    <source>
        <strain evidence="7">cv. G240</strain>
    </source>
</reference>
<name>A0A7J7I548_CAMSI</name>
<dbReference type="CDD" id="cd06899">
    <property type="entry name" value="lectin_legume_LecRK_Arcelin_ConA"/>
    <property type="match status" value="1"/>
</dbReference>
<evidence type="ECO:0000256" key="2">
    <source>
        <dbReference type="ARBA" id="ARBA00022734"/>
    </source>
</evidence>
<dbReference type="PANTHER" id="PTHR32401">
    <property type="entry name" value="CONCANAVALIN A-LIKE LECTIN FAMILY PROTEIN"/>
    <property type="match status" value="1"/>
</dbReference>
<proteinExistence type="inferred from homology"/>
<dbReference type="InterPro" id="IPR013320">
    <property type="entry name" value="ConA-like_dom_sf"/>
</dbReference>
<dbReference type="SUPFAM" id="SSF49899">
    <property type="entry name" value="Concanavalin A-like lectins/glucanases"/>
    <property type="match status" value="1"/>
</dbReference>
<organism evidence="6 7">
    <name type="scientific">Camellia sinensis</name>
    <name type="common">Tea plant</name>
    <name type="synonym">Thea sinensis</name>
    <dbReference type="NCBI Taxonomy" id="4442"/>
    <lineage>
        <taxon>Eukaryota</taxon>
        <taxon>Viridiplantae</taxon>
        <taxon>Streptophyta</taxon>
        <taxon>Embryophyta</taxon>
        <taxon>Tracheophyta</taxon>
        <taxon>Spermatophyta</taxon>
        <taxon>Magnoliopsida</taxon>
        <taxon>eudicotyledons</taxon>
        <taxon>Gunneridae</taxon>
        <taxon>Pentapetalae</taxon>
        <taxon>asterids</taxon>
        <taxon>Ericales</taxon>
        <taxon>Theaceae</taxon>
        <taxon>Camellia</taxon>
    </lineage>
</organism>
<gene>
    <name evidence="6" type="ORF">HYC85_000835</name>
</gene>
<evidence type="ECO:0000256" key="4">
    <source>
        <dbReference type="SAM" id="SignalP"/>
    </source>
</evidence>
<protein>
    <recommendedName>
        <fullName evidence="5">Legume lectin domain-containing protein</fullName>
    </recommendedName>
</protein>
<dbReference type="EMBL" id="JACBKZ010000001">
    <property type="protein sequence ID" value="KAF5959626.1"/>
    <property type="molecule type" value="Genomic_DNA"/>
</dbReference>
<keyword evidence="2" id="KW-0430">Lectin</keyword>
<dbReference type="AlphaFoldDB" id="A0A7J7I548"/>
<dbReference type="InterPro" id="IPR050258">
    <property type="entry name" value="Leguminous_Lectin"/>
</dbReference>
<dbReference type="Pfam" id="PF00139">
    <property type="entry name" value="Lectin_legB"/>
    <property type="match status" value="1"/>
</dbReference>
<evidence type="ECO:0000313" key="7">
    <source>
        <dbReference type="Proteomes" id="UP000593564"/>
    </source>
</evidence>
<keyword evidence="3" id="KW-0812">Transmembrane</keyword>
<dbReference type="InterPro" id="IPR001220">
    <property type="entry name" value="Legume_lectin_dom"/>
</dbReference>
<dbReference type="GO" id="GO:0030246">
    <property type="term" value="F:carbohydrate binding"/>
    <property type="evidence" value="ECO:0007669"/>
    <property type="project" value="UniProtKB-KW"/>
</dbReference>
<evidence type="ECO:0000256" key="3">
    <source>
        <dbReference type="SAM" id="Phobius"/>
    </source>
</evidence>
<reference evidence="6 7" key="2">
    <citation type="submission" date="2020-07" db="EMBL/GenBank/DDBJ databases">
        <title>Genome assembly of wild tea tree DASZ reveals pedigree and selection history of tea varieties.</title>
        <authorList>
            <person name="Zhang W."/>
        </authorList>
    </citation>
    <scope>NUCLEOTIDE SEQUENCE [LARGE SCALE GENOMIC DNA]</scope>
    <source>
        <strain evidence="7">cv. G240</strain>
        <tissue evidence="6">Leaf</tissue>
    </source>
</reference>
<feature type="chain" id="PRO_5029574466" description="Legume lectin domain-containing protein" evidence="4">
    <location>
        <begin position="23"/>
        <end position="388"/>
    </location>
</feature>
<feature type="signal peptide" evidence="4">
    <location>
        <begin position="1"/>
        <end position="22"/>
    </location>
</feature>
<feature type="transmembrane region" description="Helical" evidence="3">
    <location>
        <begin position="284"/>
        <end position="309"/>
    </location>
</feature>
<evidence type="ECO:0000313" key="6">
    <source>
        <dbReference type="EMBL" id="KAF5959626.1"/>
    </source>
</evidence>
<keyword evidence="3" id="KW-1133">Transmembrane helix</keyword>
<feature type="domain" description="Legume lectin" evidence="5">
    <location>
        <begin position="34"/>
        <end position="257"/>
    </location>
</feature>
<comment type="similarity">
    <text evidence="1">Belongs to the leguminous lectin family.</text>
</comment>
<dbReference type="PANTHER" id="PTHR32401:SF15">
    <property type="entry name" value="L-TYPE LECTIN-DOMAIN CONTAINING RECEPTOR KINASE VIII.2-LIKE"/>
    <property type="match status" value="1"/>
</dbReference>
<comment type="caution">
    <text evidence="6">The sequence shown here is derived from an EMBL/GenBank/DDBJ whole genome shotgun (WGS) entry which is preliminary data.</text>
</comment>
<dbReference type="Proteomes" id="UP000593564">
    <property type="component" value="Unassembled WGS sequence"/>
</dbReference>
<dbReference type="Gene3D" id="2.60.120.200">
    <property type="match status" value="1"/>
</dbReference>
<accession>A0A7J7I548</accession>
<evidence type="ECO:0000259" key="5">
    <source>
        <dbReference type="Pfam" id="PF00139"/>
    </source>
</evidence>
<keyword evidence="7" id="KW-1185">Reference proteome</keyword>
<evidence type="ECO:0000256" key="1">
    <source>
        <dbReference type="ARBA" id="ARBA00007606"/>
    </source>
</evidence>